<dbReference type="InterPro" id="IPR017853">
    <property type="entry name" value="GH"/>
</dbReference>
<sequence length="1030" mass="110185">MCRMPGEGGVRSRSRRRGFLVAAVLVLALGALVASQVGSLLGVQAAPAAVPLENGAAAEAGSVAAPPRLSSVSLPTSGTDVERRRERLAAEAVASALGGRGLPKPRIGSGDARGGGVLRVARVARVASVASPGASAGRAHQAFRLRQRGSGLLLEAATAEGAANGLYAVADRIRSGAEVLPEKDDGRVVAPVLPLRLTDHGSVGLTADKAAFAVGDDYGLNTDAVGPALSGRAPWVDESAVATIAAQFRQFVDHALANGYNGVVVPGFLEYVTFSGVGDGHAVYGAGDSHIARALAMREAFGPSWKYAHEMGMKVYFQTDMLALSPPLEKYLGDLDTSSPRLWSVYRAGLHELFTALPYVDGLVVRVGEGGEDYGLAGWDYRSEIKVTSVEQVRAMLRAFLRQADADDRDIVFRTWSVGVGAVGDMHTDPASYHRVLDGIENEHLIVSTKYTLGDFYSHLPLNTTLLTGRQKRIVEFQSRREFEGFGALPNDLGGLHQQALRTFLATNPNIVGIWNWTQDGGPLRAGPMTLYLRTGFWQMWDVNVYLTARLAWDPELDVAAATHDWIRQTFSADPATVSAIAQVMALSRSALGKGLYIGPYAGTSVRALGLEPPPMMWIFEWDIVTGDSAALDTIYRVARSGLDGAIAEGDEAVALARRMQALVDGTAPASWHDPALRRQFADALAYQVDLFGTLAAYRTMVLRHAQWLDSGSGSARTAWRAAEKRFRTAAAAHERRYGQDTALPAYNFTAAEIGMKHADRDEAMAWFARSLLLVLILVLLLGVPRSAALRALWVGMTRPWRVASVEPSGNVDRTLVWALPALVLVLSRAVHTWFAAPAHLVLVLGAWLVFALTLRWLTRGRDRFAIGAAIGGVALVRSVILLVALAGRGPGRYWYDFWTEPGLRFLYITVAFGAFCWTFAVAYLVLRGGYGLSKRHATGATLVGTGVPLAALGSLVAAIGLERALTIWNDQMALLPWGLSRILGITTYLGIPSAIPMVAAGAGGALAAAGALLSFRAPEARPDPVSPFH</sequence>
<protein>
    <submittedName>
        <fullName evidence="3">Glycosyl hydrolase family 67 C-terminus</fullName>
    </submittedName>
</protein>
<feature type="transmembrane region" description="Helical" evidence="1">
    <location>
        <begin position="865"/>
        <end position="886"/>
    </location>
</feature>
<feature type="transmembrane region" description="Helical" evidence="1">
    <location>
        <begin position="815"/>
        <end position="835"/>
    </location>
</feature>
<dbReference type="SUPFAM" id="SSF51445">
    <property type="entry name" value="(Trans)glycosidases"/>
    <property type="match status" value="1"/>
</dbReference>
<feature type="domain" description="Glycosyl hydrolase family 67 C-terminal" evidence="2">
    <location>
        <begin position="542"/>
        <end position="592"/>
    </location>
</feature>
<dbReference type="GO" id="GO:0046559">
    <property type="term" value="F:alpha-glucuronidase activity"/>
    <property type="evidence" value="ECO:0007669"/>
    <property type="project" value="InterPro"/>
</dbReference>
<dbReference type="GO" id="GO:0045493">
    <property type="term" value="P:xylan catabolic process"/>
    <property type="evidence" value="ECO:0007669"/>
    <property type="project" value="InterPro"/>
</dbReference>
<feature type="transmembrane region" description="Helical" evidence="1">
    <location>
        <begin position="767"/>
        <end position="794"/>
    </location>
</feature>
<keyword evidence="1" id="KW-1133">Transmembrane helix</keyword>
<dbReference type="GO" id="GO:0005576">
    <property type="term" value="C:extracellular region"/>
    <property type="evidence" value="ECO:0007669"/>
    <property type="project" value="InterPro"/>
</dbReference>
<evidence type="ECO:0000256" key="1">
    <source>
        <dbReference type="SAM" id="Phobius"/>
    </source>
</evidence>
<accession>A0A238X3A6</accession>
<dbReference type="Proteomes" id="UP000198420">
    <property type="component" value="Unassembled WGS sequence"/>
</dbReference>
<feature type="transmembrane region" description="Helical" evidence="1">
    <location>
        <begin position="999"/>
        <end position="1018"/>
    </location>
</feature>
<reference evidence="4" key="1">
    <citation type="submission" date="2017-06" db="EMBL/GenBank/DDBJ databases">
        <authorList>
            <person name="Varghese N."/>
            <person name="Submissions S."/>
        </authorList>
    </citation>
    <scope>NUCLEOTIDE SEQUENCE [LARGE SCALE GENOMIC DNA]</scope>
    <source>
        <strain evidence="4">DSM 44485</strain>
    </source>
</reference>
<keyword evidence="1" id="KW-0812">Transmembrane</keyword>
<name>A0A238X3A6_9ACTN</name>
<keyword evidence="4" id="KW-1185">Reference proteome</keyword>
<feature type="transmembrane region" description="Helical" evidence="1">
    <location>
        <begin position="906"/>
        <end position="927"/>
    </location>
</feature>
<proteinExistence type="predicted"/>
<dbReference type="Pfam" id="PF07477">
    <property type="entry name" value="Glyco_hydro_67C"/>
    <property type="match status" value="1"/>
</dbReference>
<organism evidence="3 4">
    <name type="scientific">Actinomadura mexicana</name>
    <dbReference type="NCBI Taxonomy" id="134959"/>
    <lineage>
        <taxon>Bacteria</taxon>
        <taxon>Bacillati</taxon>
        <taxon>Actinomycetota</taxon>
        <taxon>Actinomycetes</taxon>
        <taxon>Streptosporangiales</taxon>
        <taxon>Thermomonosporaceae</taxon>
        <taxon>Actinomadura</taxon>
    </lineage>
</organism>
<dbReference type="AlphaFoldDB" id="A0A238X3A6"/>
<keyword evidence="3" id="KW-0378">Hydrolase</keyword>
<dbReference type="InterPro" id="IPR011099">
    <property type="entry name" value="Glyco_hydro_67_C"/>
</dbReference>
<evidence type="ECO:0000259" key="2">
    <source>
        <dbReference type="Pfam" id="PF07477"/>
    </source>
</evidence>
<gene>
    <name evidence="3" type="ORF">SAMN06265355_103542</name>
</gene>
<evidence type="ECO:0000313" key="4">
    <source>
        <dbReference type="Proteomes" id="UP000198420"/>
    </source>
</evidence>
<evidence type="ECO:0000313" key="3">
    <source>
        <dbReference type="EMBL" id="SNR52319.1"/>
    </source>
</evidence>
<feature type="transmembrane region" description="Helical" evidence="1">
    <location>
        <begin position="939"/>
        <end position="962"/>
    </location>
</feature>
<feature type="transmembrane region" description="Helical" evidence="1">
    <location>
        <begin position="841"/>
        <end position="858"/>
    </location>
</feature>
<keyword evidence="1" id="KW-0472">Membrane</keyword>
<dbReference type="EMBL" id="FZNP01000003">
    <property type="protein sequence ID" value="SNR52319.1"/>
    <property type="molecule type" value="Genomic_DNA"/>
</dbReference>